<feature type="transmembrane region" description="Helical" evidence="1">
    <location>
        <begin position="71"/>
        <end position="89"/>
    </location>
</feature>
<evidence type="ECO:0000256" key="1">
    <source>
        <dbReference type="SAM" id="Phobius"/>
    </source>
</evidence>
<dbReference type="EMBL" id="FOCC01000002">
    <property type="protein sequence ID" value="SEM42561.1"/>
    <property type="molecule type" value="Genomic_DNA"/>
</dbReference>
<feature type="transmembrane region" description="Helical" evidence="1">
    <location>
        <begin position="132"/>
        <end position="148"/>
    </location>
</feature>
<gene>
    <name evidence="2" type="ORF">SAMN05216431_102182</name>
</gene>
<reference evidence="2 3" key="1">
    <citation type="submission" date="2016-10" db="EMBL/GenBank/DDBJ databases">
        <authorList>
            <person name="Varghese N."/>
            <person name="Submissions S."/>
        </authorList>
    </citation>
    <scope>NUCLEOTIDE SEQUENCE [LARGE SCALE GENOMIC DNA]</scope>
    <source>
        <strain evidence="2 3">WC1T17</strain>
    </source>
</reference>
<feature type="transmembrane region" description="Helical" evidence="1">
    <location>
        <begin position="95"/>
        <end position="112"/>
    </location>
</feature>
<accession>A0ABY1A9U9</accession>
<keyword evidence="1" id="KW-0472">Membrane</keyword>
<keyword evidence="1" id="KW-0812">Transmembrane</keyword>
<dbReference type="Proteomes" id="UP000182089">
    <property type="component" value="Unassembled WGS sequence"/>
</dbReference>
<dbReference type="InterPro" id="IPR043130">
    <property type="entry name" value="CDP-OH_PTrfase_TM_dom"/>
</dbReference>
<keyword evidence="1" id="KW-1133">Transmembrane helix</keyword>
<feature type="transmembrane region" description="Helical" evidence="1">
    <location>
        <begin position="5"/>
        <end position="26"/>
    </location>
</feature>
<feature type="transmembrane region" description="Helical" evidence="1">
    <location>
        <begin position="154"/>
        <end position="174"/>
    </location>
</feature>
<dbReference type="Pfam" id="PF01066">
    <property type="entry name" value="CDP-OH_P_transf"/>
    <property type="match status" value="1"/>
</dbReference>
<protein>
    <submittedName>
        <fullName evidence="2">CDP-diacylglycerol---serine O-phosphatidyltransferase</fullName>
    </submittedName>
</protein>
<name>A0ABY1A9U9_9LACO</name>
<sequence>MFIGYYNYAVMLTYLSMLISFGGISYAVDGNIFAACICLLISGICDTFDGKIARTKKRTHHEKRFGIQLDSLSDVVCFGVLPATITYRLGGPHNHLTLAVCALYVLAAIIRLSWFNVDEEVRQDQTSTDRKYYTGLPVTVSAFVYPVICLITSLYQAIIIATLLLAILAIAFVAPIKVPKLNFSLHRQKEKDEKHA</sequence>
<feature type="transmembrane region" description="Helical" evidence="1">
    <location>
        <begin position="32"/>
        <end position="50"/>
    </location>
</feature>
<organism evidence="2 3">
    <name type="scientific">Ligilactobacillus ruminis</name>
    <dbReference type="NCBI Taxonomy" id="1623"/>
    <lineage>
        <taxon>Bacteria</taxon>
        <taxon>Bacillati</taxon>
        <taxon>Bacillota</taxon>
        <taxon>Bacilli</taxon>
        <taxon>Lactobacillales</taxon>
        <taxon>Lactobacillaceae</taxon>
        <taxon>Ligilactobacillus</taxon>
    </lineage>
</organism>
<dbReference type="InterPro" id="IPR000462">
    <property type="entry name" value="CDP-OH_P_trans"/>
</dbReference>
<evidence type="ECO:0000313" key="3">
    <source>
        <dbReference type="Proteomes" id="UP000182089"/>
    </source>
</evidence>
<evidence type="ECO:0000313" key="2">
    <source>
        <dbReference type="EMBL" id="SEM42561.1"/>
    </source>
</evidence>
<comment type="caution">
    <text evidence="2">The sequence shown here is derived from an EMBL/GenBank/DDBJ whole genome shotgun (WGS) entry which is preliminary data.</text>
</comment>
<dbReference type="Gene3D" id="1.20.120.1760">
    <property type="match status" value="1"/>
</dbReference>
<proteinExistence type="predicted"/>